<feature type="domain" description="Dihydrodipicolinate reductase C-terminal" evidence="15">
    <location>
        <begin position="127"/>
        <end position="264"/>
    </location>
</feature>
<dbReference type="GO" id="GO:0051287">
    <property type="term" value="F:NAD binding"/>
    <property type="evidence" value="ECO:0007669"/>
    <property type="project" value="UniProtKB-UniRule"/>
</dbReference>
<comment type="subcellular location">
    <subcellularLocation>
        <location evidence="13">Cytoplasm</location>
    </subcellularLocation>
</comment>
<comment type="pathway">
    <text evidence="9 13">Amino-acid biosynthesis; L-lysine biosynthesis via DAP pathway; (S)-tetrahydrodipicolinate from L-aspartate: step 4/4.</text>
</comment>
<dbReference type="Pfam" id="PF05173">
    <property type="entry name" value="DapB_C"/>
    <property type="match status" value="1"/>
</dbReference>
<evidence type="ECO:0000256" key="8">
    <source>
        <dbReference type="ARBA" id="ARBA00023154"/>
    </source>
</evidence>
<dbReference type="Proteomes" id="UP000315751">
    <property type="component" value="Unassembled WGS sequence"/>
</dbReference>
<accession>A0A560GKA1</accession>
<feature type="active site" description="Proton donor" evidence="13">
    <location>
        <position position="159"/>
    </location>
</feature>
<evidence type="ECO:0000256" key="2">
    <source>
        <dbReference type="ARBA" id="ARBA00022490"/>
    </source>
</evidence>
<feature type="binding site" evidence="13">
    <location>
        <begin position="97"/>
        <end position="99"/>
    </location>
    <ligand>
        <name>NAD(+)</name>
        <dbReference type="ChEBI" id="CHEBI:57540"/>
    </ligand>
</feature>
<dbReference type="Gene3D" id="3.40.50.720">
    <property type="entry name" value="NAD(P)-binding Rossmann-like Domain"/>
    <property type="match status" value="1"/>
</dbReference>
<dbReference type="InterPro" id="IPR022663">
    <property type="entry name" value="DapB_C"/>
</dbReference>
<dbReference type="OrthoDB" id="9790352at2"/>
<dbReference type="GO" id="GO:0008839">
    <property type="term" value="F:4-hydroxy-tetrahydrodipicolinate reductase"/>
    <property type="evidence" value="ECO:0007669"/>
    <property type="project" value="UniProtKB-UniRule"/>
</dbReference>
<comment type="similarity">
    <text evidence="1 13">Belongs to the DapB family.</text>
</comment>
<dbReference type="UniPathway" id="UPA00034">
    <property type="reaction ID" value="UER00018"/>
</dbReference>
<feature type="binding site" evidence="13">
    <location>
        <begin position="7"/>
        <end position="12"/>
    </location>
    <ligand>
        <name>NAD(+)</name>
        <dbReference type="ChEBI" id="CHEBI:57540"/>
    </ligand>
</feature>
<dbReference type="GO" id="GO:0005737">
    <property type="term" value="C:cytoplasm"/>
    <property type="evidence" value="ECO:0007669"/>
    <property type="project" value="UniProtKB-SubCell"/>
</dbReference>
<dbReference type="Gene3D" id="3.30.360.10">
    <property type="entry name" value="Dihydrodipicolinate Reductase, domain 2"/>
    <property type="match status" value="1"/>
</dbReference>
<keyword evidence="4 13" id="KW-0521">NADP</keyword>
<evidence type="ECO:0000313" key="17">
    <source>
        <dbReference type="Proteomes" id="UP000315751"/>
    </source>
</evidence>
<feature type="binding site" evidence="13">
    <location>
        <begin position="121"/>
        <end position="124"/>
    </location>
    <ligand>
        <name>NAD(+)</name>
        <dbReference type="ChEBI" id="CHEBI:57540"/>
    </ligand>
</feature>
<evidence type="ECO:0000256" key="5">
    <source>
        <dbReference type="ARBA" id="ARBA00022915"/>
    </source>
</evidence>
<evidence type="ECO:0000256" key="13">
    <source>
        <dbReference type="HAMAP-Rule" id="MF_00102"/>
    </source>
</evidence>
<dbReference type="GO" id="GO:0009089">
    <property type="term" value="P:lysine biosynthetic process via diaminopimelate"/>
    <property type="evidence" value="ECO:0007669"/>
    <property type="project" value="UniProtKB-UniRule"/>
</dbReference>
<feature type="binding site" evidence="13">
    <location>
        <begin position="165"/>
        <end position="166"/>
    </location>
    <ligand>
        <name>(S)-2,3,4,5-tetrahydrodipicolinate</name>
        <dbReference type="ChEBI" id="CHEBI:16845"/>
    </ligand>
</feature>
<evidence type="ECO:0000256" key="1">
    <source>
        <dbReference type="ARBA" id="ARBA00006642"/>
    </source>
</evidence>
<gene>
    <name evidence="13" type="primary">dapB</name>
    <name evidence="16" type="ORF">FBZ90_1278</name>
</gene>
<evidence type="ECO:0000259" key="15">
    <source>
        <dbReference type="Pfam" id="PF05173"/>
    </source>
</evidence>
<keyword evidence="8 13" id="KW-0457">Lysine biosynthesis</keyword>
<evidence type="ECO:0000313" key="16">
    <source>
        <dbReference type="EMBL" id="TWB34074.1"/>
    </source>
</evidence>
<dbReference type="RefSeq" id="WP_145736582.1">
    <property type="nucleotide sequence ID" value="NZ_VITR01000027.1"/>
</dbReference>
<feature type="binding site" evidence="13">
    <location>
        <position position="51"/>
    </location>
    <ligand>
        <name>NAD(+)</name>
        <dbReference type="ChEBI" id="CHEBI:57540"/>
    </ligand>
</feature>
<comment type="subunit">
    <text evidence="13">Homotetramer.</text>
</comment>
<keyword evidence="3 13" id="KW-0028">Amino-acid biosynthesis</keyword>
<dbReference type="PANTHER" id="PTHR20836">
    <property type="entry name" value="DIHYDRODIPICOLINATE REDUCTASE"/>
    <property type="match status" value="1"/>
</dbReference>
<dbReference type="PROSITE" id="PS01298">
    <property type="entry name" value="DAPB"/>
    <property type="match status" value="1"/>
</dbReference>
<dbReference type="InterPro" id="IPR023940">
    <property type="entry name" value="DHDPR_bac"/>
</dbReference>
<dbReference type="FunFam" id="3.30.360.10:FF:000004">
    <property type="entry name" value="4-hydroxy-tetrahydrodipicolinate reductase"/>
    <property type="match status" value="1"/>
</dbReference>
<dbReference type="InterPro" id="IPR022664">
    <property type="entry name" value="DapB_N_CS"/>
</dbReference>
<evidence type="ECO:0000256" key="12">
    <source>
        <dbReference type="ARBA" id="ARBA00049396"/>
    </source>
</evidence>
<evidence type="ECO:0000256" key="6">
    <source>
        <dbReference type="ARBA" id="ARBA00023002"/>
    </source>
</evidence>
<feature type="binding site" evidence="13">
    <location>
        <position position="156"/>
    </location>
    <ligand>
        <name>(S)-2,3,4,5-tetrahydrodipicolinate</name>
        <dbReference type="ChEBI" id="CHEBI:16845"/>
    </ligand>
</feature>
<dbReference type="CDD" id="cd02274">
    <property type="entry name" value="DHDPR_N"/>
    <property type="match status" value="1"/>
</dbReference>
<evidence type="ECO:0000256" key="11">
    <source>
        <dbReference type="ARBA" id="ARBA00049080"/>
    </source>
</evidence>
<dbReference type="PIRSF" id="PIRSF000161">
    <property type="entry name" value="DHPR"/>
    <property type="match status" value="1"/>
</dbReference>
<dbReference type="SUPFAM" id="SSF55347">
    <property type="entry name" value="Glyceraldehyde-3-phosphate dehydrogenase-like, C-terminal domain"/>
    <property type="match status" value="1"/>
</dbReference>
<dbReference type="HAMAP" id="MF_00102">
    <property type="entry name" value="DapB"/>
    <property type="match status" value="1"/>
</dbReference>
<reference evidence="16 17" key="1">
    <citation type="submission" date="2019-06" db="EMBL/GenBank/DDBJ databases">
        <title>Genomic Encyclopedia of Type Strains, Phase IV (KMG-V): Genome sequencing to study the core and pangenomes of soil and plant-associated prokaryotes.</title>
        <authorList>
            <person name="Whitman W."/>
        </authorList>
    </citation>
    <scope>NUCLEOTIDE SEQUENCE [LARGE SCALE GENOMIC DNA]</scope>
    <source>
        <strain evidence="16 17">BR 11622</strain>
    </source>
</reference>
<feature type="domain" description="Dihydrodipicolinate reductase N-terminal" evidence="14">
    <location>
        <begin position="1"/>
        <end position="124"/>
    </location>
</feature>
<sequence>MRIGIVGCGGRMGRMLMREVLDTPGATLSGGTMRPGNPDLGRDLGTLAGLEPAGLVSTSDVESLFAASDAVIDFTTPAGTAVHAGLAARHGTALVVGTTGLSPEQQAAIDTASGQAAVVQAPNMSLGVNLLLALVQDVARTLGPDVWDIEIVEMHHRHKVDAPSGTALGLGRAAAAGRGVDLDAVSDRVRDGHTGAREAGHIGFATLRGGDVVGDHTVIFAAEGERIELTHKAGSRAIFARGAVRAALWAGAKGPGLYSMRDVLGL</sequence>
<comment type="catalytic activity">
    <reaction evidence="11 13">
        <text>(S)-2,3,4,5-tetrahydrodipicolinate + NADP(+) + H2O = (2S,4S)-4-hydroxy-2,3,4,5-tetrahydrodipicolinate + NADPH + H(+)</text>
        <dbReference type="Rhea" id="RHEA:35331"/>
        <dbReference type="ChEBI" id="CHEBI:15377"/>
        <dbReference type="ChEBI" id="CHEBI:15378"/>
        <dbReference type="ChEBI" id="CHEBI:16845"/>
        <dbReference type="ChEBI" id="CHEBI:57783"/>
        <dbReference type="ChEBI" id="CHEBI:58349"/>
        <dbReference type="ChEBI" id="CHEBI:67139"/>
        <dbReference type="EC" id="1.17.1.8"/>
    </reaction>
</comment>
<comment type="catalytic activity">
    <reaction evidence="12 13">
        <text>(S)-2,3,4,5-tetrahydrodipicolinate + NAD(+) + H2O = (2S,4S)-4-hydroxy-2,3,4,5-tetrahydrodipicolinate + NADH + H(+)</text>
        <dbReference type="Rhea" id="RHEA:35323"/>
        <dbReference type="ChEBI" id="CHEBI:15377"/>
        <dbReference type="ChEBI" id="CHEBI:15378"/>
        <dbReference type="ChEBI" id="CHEBI:16845"/>
        <dbReference type="ChEBI" id="CHEBI:57540"/>
        <dbReference type="ChEBI" id="CHEBI:57945"/>
        <dbReference type="ChEBI" id="CHEBI:67139"/>
        <dbReference type="EC" id="1.17.1.8"/>
    </reaction>
</comment>
<dbReference type="GO" id="GO:0019877">
    <property type="term" value="P:diaminopimelate biosynthetic process"/>
    <property type="evidence" value="ECO:0007669"/>
    <property type="project" value="UniProtKB-UniRule"/>
</dbReference>
<dbReference type="Pfam" id="PF01113">
    <property type="entry name" value="DapB_N"/>
    <property type="match status" value="1"/>
</dbReference>
<comment type="caution">
    <text evidence="13">Was originally thought to be a dihydrodipicolinate reductase (DHDPR), catalyzing the conversion of dihydrodipicolinate to tetrahydrodipicolinate. However, it was shown in E.coli that the substrate of the enzymatic reaction is not dihydrodipicolinate (DHDP) but in fact (2S,4S)-4-hydroxy-2,3,4,5-tetrahydrodipicolinic acid (HTPA), the product released by the DapA-catalyzed reaction.</text>
</comment>
<dbReference type="InterPro" id="IPR000846">
    <property type="entry name" value="DapB_N"/>
</dbReference>
<evidence type="ECO:0000259" key="14">
    <source>
        <dbReference type="Pfam" id="PF01113"/>
    </source>
</evidence>
<name>A0A560GKA1_9PROT</name>
<proteinExistence type="inferred from homology"/>
<feature type="active site" description="Proton donor/acceptor" evidence="13">
    <location>
        <position position="155"/>
    </location>
</feature>
<evidence type="ECO:0000256" key="9">
    <source>
        <dbReference type="ARBA" id="ARBA00037922"/>
    </source>
</evidence>
<evidence type="ECO:0000256" key="10">
    <source>
        <dbReference type="ARBA" id="ARBA00038983"/>
    </source>
</evidence>
<keyword evidence="2 13" id="KW-0963">Cytoplasm</keyword>
<dbReference type="InterPro" id="IPR036291">
    <property type="entry name" value="NAD(P)-bd_dom_sf"/>
</dbReference>
<comment type="function">
    <text evidence="13">Catalyzes the conversion of 4-hydroxy-tetrahydrodipicolinate (HTPA) to tetrahydrodipicolinate.</text>
</comment>
<dbReference type="AlphaFoldDB" id="A0A560GKA1"/>
<keyword evidence="17" id="KW-1185">Reference proteome</keyword>
<evidence type="ECO:0000256" key="3">
    <source>
        <dbReference type="ARBA" id="ARBA00022605"/>
    </source>
</evidence>
<dbReference type="EC" id="1.17.1.8" evidence="10 13"/>
<comment type="caution">
    <text evidence="13">Lacks conserved residue(s) required for the propagation of feature annotation.</text>
</comment>
<dbReference type="GO" id="GO:0016726">
    <property type="term" value="F:oxidoreductase activity, acting on CH or CH2 groups, NAD or NADP as acceptor"/>
    <property type="evidence" value="ECO:0007669"/>
    <property type="project" value="UniProtKB-UniRule"/>
</dbReference>
<protein>
    <recommendedName>
        <fullName evidence="10 13">4-hydroxy-tetrahydrodipicolinate reductase</fullName>
        <shortName evidence="13">HTPA reductase</shortName>
        <ecNumber evidence="10 13">1.17.1.8</ecNumber>
    </recommendedName>
</protein>
<keyword evidence="7 13" id="KW-0520">NAD</keyword>
<keyword evidence="5 13" id="KW-0220">Diaminopimelate biosynthesis</keyword>
<dbReference type="GO" id="GO:0050661">
    <property type="term" value="F:NADP binding"/>
    <property type="evidence" value="ECO:0007669"/>
    <property type="project" value="UniProtKB-UniRule"/>
</dbReference>
<dbReference type="NCBIfam" id="TIGR00036">
    <property type="entry name" value="dapB"/>
    <property type="match status" value="1"/>
</dbReference>
<dbReference type="PANTHER" id="PTHR20836:SF0">
    <property type="entry name" value="4-HYDROXY-TETRAHYDRODIPICOLINATE REDUCTASE 1, CHLOROPLASTIC-RELATED"/>
    <property type="match status" value="1"/>
</dbReference>
<evidence type="ECO:0000256" key="7">
    <source>
        <dbReference type="ARBA" id="ARBA00023027"/>
    </source>
</evidence>
<organism evidence="16 17">
    <name type="scientific">Nitrospirillum amazonense</name>
    <dbReference type="NCBI Taxonomy" id="28077"/>
    <lineage>
        <taxon>Bacteria</taxon>
        <taxon>Pseudomonadati</taxon>
        <taxon>Pseudomonadota</taxon>
        <taxon>Alphaproteobacteria</taxon>
        <taxon>Rhodospirillales</taxon>
        <taxon>Azospirillaceae</taxon>
        <taxon>Nitrospirillum</taxon>
    </lineage>
</organism>
<dbReference type="EMBL" id="VITR01000027">
    <property type="protein sequence ID" value="TWB34074.1"/>
    <property type="molecule type" value="Genomic_DNA"/>
</dbReference>
<keyword evidence="6 13" id="KW-0560">Oxidoreductase</keyword>
<dbReference type="SUPFAM" id="SSF51735">
    <property type="entry name" value="NAD(P)-binding Rossmann-fold domains"/>
    <property type="match status" value="1"/>
</dbReference>
<evidence type="ECO:0000256" key="4">
    <source>
        <dbReference type="ARBA" id="ARBA00022857"/>
    </source>
</evidence>
<comment type="caution">
    <text evidence="16">The sequence shown here is derived from an EMBL/GenBank/DDBJ whole genome shotgun (WGS) entry which is preliminary data.</text>
</comment>